<keyword evidence="1 2" id="KW-0963">Cytoplasm</keyword>
<feature type="compositionally biased region" description="Basic and acidic residues" evidence="3">
    <location>
        <begin position="1"/>
        <end position="15"/>
    </location>
</feature>
<feature type="region of interest" description="Disordered" evidence="3">
    <location>
        <begin position="49"/>
        <end position="69"/>
    </location>
</feature>
<protein>
    <recommendedName>
        <fullName evidence="2">UPF0291 protein SAMN04490355_10614</fullName>
    </recommendedName>
</protein>
<gene>
    <name evidence="4" type="ORF">SAMN04490355_10614</name>
</gene>
<dbReference type="HAMAP" id="MF_01103">
    <property type="entry name" value="UPF0291"/>
    <property type="match status" value="1"/>
</dbReference>
<evidence type="ECO:0000256" key="2">
    <source>
        <dbReference type="HAMAP-Rule" id="MF_01103"/>
    </source>
</evidence>
<dbReference type="PANTHER" id="PTHR37300:SF1">
    <property type="entry name" value="UPF0291 PROTEIN YNZC"/>
    <property type="match status" value="1"/>
</dbReference>
<dbReference type="Gene3D" id="1.10.287.540">
    <property type="entry name" value="Helix hairpin bin"/>
    <property type="match status" value="1"/>
</dbReference>
<evidence type="ECO:0000313" key="5">
    <source>
        <dbReference type="Proteomes" id="UP000199520"/>
    </source>
</evidence>
<dbReference type="Pfam" id="PF05979">
    <property type="entry name" value="DUF896"/>
    <property type="match status" value="1"/>
</dbReference>
<dbReference type="AlphaFoldDB" id="A0A1I4PCB9"/>
<dbReference type="InterPro" id="IPR009242">
    <property type="entry name" value="DUF896"/>
</dbReference>
<feature type="region of interest" description="Disordered" evidence="3">
    <location>
        <begin position="1"/>
        <end position="28"/>
    </location>
</feature>
<evidence type="ECO:0000313" key="4">
    <source>
        <dbReference type="EMBL" id="SFM25267.1"/>
    </source>
</evidence>
<dbReference type="PANTHER" id="PTHR37300">
    <property type="entry name" value="UPF0291 PROTEIN CBO2609/CLC_2481"/>
    <property type="match status" value="1"/>
</dbReference>
<dbReference type="OrthoDB" id="390105at2"/>
<keyword evidence="5" id="KW-1185">Reference proteome</keyword>
<dbReference type="STRING" id="1123291.SAMN04490355_10614"/>
<dbReference type="RefSeq" id="WP_090943108.1">
    <property type="nucleotide sequence ID" value="NZ_FOTS01000061.1"/>
</dbReference>
<dbReference type="GO" id="GO:0005737">
    <property type="term" value="C:cytoplasm"/>
    <property type="evidence" value="ECO:0007669"/>
    <property type="project" value="UniProtKB-SubCell"/>
</dbReference>
<accession>A0A1I4PCB9</accession>
<organism evidence="4 5">
    <name type="scientific">Pelosinus propionicus DSM 13327</name>
    <dbReference type="NCBI Taxonomy" id="1123291"/>
    <lineage>
        <taxon>Bacteria</taxon>
        <taxon>Bacillati</taxon>
        <taxon>Bacillota</taxon>
        <taxon>Negativicutes</taxon>
        <taxon>Selenomonadales</taxon>
        <taxon>Sporomusaceae</taxon>
        <taxon>Pelosinus</taxon>
    </lineage>
</organism>
<proteinExistence type="inferred from homology"/>
<dbReference type="Proteomes" id="UP000199520">
    <property type="component" value="Unassembled WGS sequence"/>
</dbReference>
<comment type="subcellular location">
    <subcellularLocation>
        <location evidence="2">Cytoplasm</location>
    </subcellularLocation>
</comment>
<comment type="similarity">
    <text evidence="2">Belongs to the UPF0291 family.</text>
</comment>
<evidence type="ECO:0000256" key="1">
    <source>
        <dbReference type="ARBA" id="ARBA00022490"/>
    </source>
</evidence>
<dbReference type="SUPFAM" id="SSF158221">
    <property type="entry name" value="YnzC-like"/>
    <property type="match status" value="1"/>
</dbReference>
<name>A0A1I4PCB9_9FIRM</name>
<reference evidence="5" key="1">
    <citation type="submission" date="2016-10" db="EMBL/GenBank/DDBJ databases">
        <authorList>
            <person name="Varghese N."/>
            <person name="Submissions S."/>
        </authorList>
    </citation>
    <scope>NUCLEOTIDE SEQUENCE [LARGE SCALE GENOMIC DNA]</scope>
    <source>
        <strain evidence="5">DSM 13327</strain>
    </source>
</reference>
<sequence length="69" mass="7871">MITPEDISRINELGRKQKAGTLTEEERTEQAKLRRLYIDTIKGHVKTHFDAQQPTNHSPGCSCGCEHKH</sequence>
<evidence type="ECO:0000256" key="3">
    <source>
        <dbReference type="SAM" id="MobiDB-lite"/>
    </source>
</evidence>
<feature type="compositionally biased region" description="Polar residues" evidence="3">
    <location>
        <begin position="50"/>
        <end position="59"/>
    </location>
</feature>
<dbReference type="EMBL" id="FOTS01000061">
    <property type="protein sequence ID" value="SFM25267.1"/>
    <property type="molecule type" value="Genomic_DNA"/>
</dbReference>